<dbReference type="GO" id="GO:0001228">
    <property type="term" value="F:DNA-binding transcription activator activity, RNA polymerase II-specific"/>
    <property type="evidence" value="ECO:0007669"/>
    <property type="project" value="TreeGrafter"/>
</dbReference>
<dbReference type="InterPro" id="IPR053157">
    <property type="entry name" value="Sterol_Uptake_Regulator"/>
</dbReference>
<evidence type="ECO:0000313" key="2">
    <source>
        <dbReference type="EMBL" id="OCL09779.1"/>
    </source>
</evidence>
<sequence length="265" mass="29767">MALTYTFLMHEILALSASHLAYLQPDHRRAYYMLATHHQNIAINAMRMELSNITSENCHALFATSSLVTLTAFSSPGSINPDAPIDDLMDIFLLIRGMYGILKEAWEMIREGPLGSILDSGIAPPPAPLPVTLLAQLTKLNTFITTQEPNHEVRELCTTAISDLVETVALSVTNTDERELRVIFIWPIRLSMGFISLLRQRNSVALAVLSHYCVVIHTAEHSPTRHNWFLKGWDIRIVEFIANTVDQIWRDPVQWPVEVITGAGQ</sequence>
<dbReference type="EMBL" id="KV749363">
    <property type="protein sequence ID" value="OCL09779.1"/>
    <property type="molecule type" value="Genomic_DNA"/>
</dbReference>
<gene>
    <name evidence="2" type="ORF">AOQ84DRAFT_353863</name>
</gene>
<dbReference type="PANTHER" id="PTHR47784:SF5">
    <property type="entry name" value="STEROL UPTAKE CONTROL PROTEIN 2"/>
    <property type="match status" value="1"/>
</dbReference>
<accession>A0A8E2JU77</accession>
<evidence type="ECO:0000256" key="1">
    <source>
        <dbReference type="SAM" id="SignalP"/>
    </source>
</evidence>
<evidence type="ECO:0000313" key="3">
    <source>
        <dbReference type="Proteomes" id="UP000250140"/>
    </source>
</evidence>
<keyword evidence="1" id="KW-0732">Signal</keyword>
<feature type="signal peptide" evidence="1">
    <location>
        <begin position="1"/>
        <end position="23"/>
    </location>
</feature>
<dbReference type="AlphaFoldDB" id="A0A8E2JU77"/>
<reference evidence="2 3" key="1">
    <citation type="journal article" date="2016" name="Nat. Commun.">
        <title>Ectomycorrhizal ecology is imprinted in the genome of the dominant symbiotic fungus Cenococcum geophilum.</title>
        <authorList>
            <consortium name="DOE Joint Genome Institute"/>
            <person name="Peter M."/>
            <person name="Kohler A."/>
            <person name="Ohm R.A."/>
            <person name="Kuo A."/>
            <person name="Krutzmann J."/>
            <person name="Morin E."/>
            <person name="Arend M."/>
            <person name="Barry K.W."/>
            <person name="Binder M."/>
            <person name="Choi C."/>
            <person name="Clum A."/>
            <person name="Copeland A."/>
            <person name="Grisel N."/>
            <person name="Haridas S."/>
            <person name="Kipfer T."/>
            <person name="LaButti K."/>
            <person name="Lindquist E."/>
            <person name="Lipzen A."/>
            <person name="Maire R."/>
            <person name="Meier B."/>
            <person name="Mihaltcheva S."/>
            <person name="Molinier V."/>
            <person name="Murat C."/>
            <person name="Poggeler S."/>
            <person name="Quandt C.A."/>
            <person name="Sperisen C."/>
            <person name="Tritt A."/>
            <person name="Tisserant E."/>
            <person name="Crous P.W."/>
            <person name="Henrissat B."/>
            <person name="Nehls U."/>
            <person name="Egli S."/>
            <person name="Spatafora J.W."/>
            <person name="Grigoriev I.V."/>
            <person name="Martin F.M."/>
        </authorList>
    </citation>
    <scope>NUCLEOTIDE SEQUENCE [LARGE SCALE GENOMIC DNA]</scope>
    <source>
        <strain evidence="2 3">CBS 207.34</strain>
    </source>
</reference>
<organism evidence="2 3">
    <name type="scientific">Glonium stellatum</name>
    <dbReference type="NCBI Taxonomy" id="574774"/>
    <lineage>
        <taxon>Eukaryota</taxon>
        <taxon>Fungi</taxon>
        <taxon>Dikarya</taxon>
        <taxon>Ascomycota</taxon>
        <taxon>Pezizomycotina</taxon>
        <taxon>Dothideomycetes</taxon>
        <taxon>Pleosporomycetidae</taxon>
        <taxon>Gloniales</taxon>
        <taxon>Gloniaceae</taxon>
        <taxon>Glonium</taxon>
    </lineage>
</organism>
<dbReference type="Proteomes" id="UP000250140">
    <property type="component" value="Unassembled WGS sequence"/>
</dbReference>
<protein>
    <submittedName>
        <fullName evidence="2">Uncharacterized protein</fullName>
    </submittedName>
</protein>
<dbReference type="OrthoDB" id="3546279at2759"/>
<feature type="chain" id="PRO_5034598396" evidence="1">
    <location>
        <begin position="24"/>
        <end position="265"/>
    </location>
</feature>
<keyword evidence="3" id="KW-1185">Reference proteome</keyword>
<proteinExistence type="predicted"/>
<name>A0A8E2JU77_9PEZI</name>
<dbReference type="PANTHER" id="PTHR47784">
    <property type="entry name" value="STEROL UPTAKE CONTROL PROTEIN 2"/>
    <property type="match status" value="1"/>
</dbReference>